<reference evidence="1" key="1">
    <citation type="submission" date="2021-06" db="EMBL/GenBank/DDBJ databases">
        <authorList>
            <person name="Kallberg Y."/>
            <person name="Tangrot J."/>
            <person name="Rosling A."/>
        </authorList>
    </citation>
    <scope>NUCLEOTIDE SEQUENCE</scope>
    <source>
        <strain evidence="1">28 12/20/2015</strain>
    </source>
</reference>
<proteinExistence type="predicted"/>
<organism evidence="1 2">
    <name type="scientific">Cetraspora pellucida</name>
    <dbReference type="NCBI Taxonomy" id="1433469"/>
    <lineage>
        <taxon>Eukaryota</taxon>
        <taxon>Fungi</taxon>
        <taxon>Fungi incertae sedis</taxon>
        <taxon>Mucoromycota</taxon>
        <taxon>Glomeromycotina</taxon>
        <taxon>Glomeromycetes</taxon>
        <taxon>Diversisporales</taxon>
        <taxon>Gigasporaceae</taxon>
        <taxon>Cetraspora</taxon>
    </lineage>
</organism>
<comment type="caution">
    <text evidence="1">The sequence shown here is derived from an EMBL/GenBank/DDBJ whole genome shotgun (WGS) entry which is preliminary data.</text>
</comment>
<protein>
    <submittedName>
        <fullName evidence="1">17972_t:CDS:1</fullName>
    </submittedName>
</protein>
<sequence>MNLNNNINIDQSQIKTKTAKEEPTKDILKKLNNSLIENYTIDTNIVVDILATLYNDSNVAKTSFISNNNNKFKLAEDSIDTKSMTSEYISDNKEMALED</sequence>
<dbReference type="Proteomes" id="UP000789366">
    <property type="component" value="Unassembled WGS sequence"/>
</dbReference>
<dbReference type="EMBL" id="CAJVPW010002885">
    <property type="protein sequence ID" value="CAG8514861.1"/>
    <property type="molecule type" value="Genomic_DNA"/>
</dbReference>
<accession>A0ACA9L7E9</accession>
<evidence type="ECO:0000313" key="2">
    <source>
        <dbReference type="Proteomes" id="UP000789366"/>
    </source>
</evidence>
<gene>
    <name evidence="1" type="ORF">SPELUC_LOCUS3648</name>
</gene>
<keyword evidence="2" id="KW-1185">Reference proteome</keyword>
<evidence type="ECO:0000313" key="1">
    <source>
        <dbReference type="EMBL" id="CAG8514861.1"/>
    </source>
</evidence>
<name>A0ACA9L7E9_9GLOM</name>